<sequence>MAIKATSYSGGTYPYPVRERDGSRKADGSASAGLSLGDVLKRNEEARVALGDIGRSSAQSAKEYARRRLEEIEEMLRQLAMLGLSPKQLAAMIKEVKGLVAQYLDAGKALGGDVSGASPAMSGDGGNTNGMAADDGASEAAASTDAATAVASVAAGDPSTARDAISPSDILSQSGAGRQDSPANAYLAMAGNLSRTNDADTADAKFMVHANDLLERLKAMLKHAQREAAHISPR</sequence>
<comment type="caution">
    <text evidence="3">The sequence shown here is derived from an EMBL/GenBank/DDBJ whole genome shotgun (WGS) entry which is preliminary data.</text>
</comment>
<feature type="compositionally biased region" description="Basic and acidic residues" evidence="2">
    <location>
        <begin position="17"/>
        <end position="27"/>
    </location>
</feature>
<dbReference type="Proteomes" id="UP000068603">
    <property type="component" value="Unassembled WGS sequence"/>
</dbReference>
<dbReference type="RefSeq" id="WP_060149971.1">
    <property type="nucleotide sequence ID" value="NZ_LPGD01000092.1"/>
</dbReference>
<feature type="region of interest" description="Disordered" evidence="2">
    <location>
        <begin position="120"/>
        <end position="139"/>
    </location>
</feature>
<keyword evidence="1" id="KW-0175">Coiled coil</keyword>
<name>A0A119W0J4_9BURK</name>
<dbReference type="EMBL" id="LPHB01000086">
    <property type="protein sequence ID" value="KWA53054.1"/>
    <property type="molecule type" value="Genomic_DNA"/>
</dbReference>
<dbReference type="AlphaFoldDB" id="A0A119W0J4"/>
<evidence type="ECO:0000256" key="1">
    <source>
        <dbReference type="SAM" id="Coils"/>
    </source>
</evidence>
<gene>
    <name evidence="3" type="ORF">WT44_29815</name>
</gene>
<feature type="region of interest" description="Disordered" evidence="2">
    <location>
        <begin position="1"/>
        <end position="36"/>
    </location>
</feature>
<reference evidence="3 4" key="1">
    <citation type="submission" date="2015-11" db="EMBL/GenBank/DDBJ databases">
        <title>Expanding the genomic diversity of Burkholderia species for the development of highly accurate diagnostics.</title>
        <authorList>
            <person name="Sahl J."/>
            <person name="Keim P."/>
            <person name="Wagner D."/>
        </authorList>
    </citation>
    <scope>NUCLEOTIDE SEQUENCE [LARGE SCALE GENOMIC DNA]</scope>
    <source>
        <strain evidence="3 4">MSMB1960WGS</strain>
    </source>
</reference>
<proteinExistence type="predicted"/>
<evidence type="ECO:0000313" key="4">
    <source>
        <dbReference type="Proteomes" id="UP000068603"/>
    </source>
</evidence>
<feature type="compositionally biased region" description="Polar residues" evidence="2">
    <location>
        <begin position="1"/>
        <end position="10"/>
    </location>
</feature>
<protein>
    <submittedName>
        <fullName evidence="3">Uncharacterized protein</fullName>
    </submittedName>
</protein>
<evidence type="ECO:0000313" key="3">
    <source>
        <dbReference type="EMBL" id="KWA53054.1"/>
    </source>
</evidence>
<feature type="region of interest" description="Disordered" evidence="2">
    <location>
        <begin position="154"/>
        <end position="179"/>
    </location>
</feature>
<evidence type="ECO:0000256" key="2">
    <source>
        <dbReference type="SAM" id="MobiDB-lite"/>
    </source>
</evidence>
<organism evidence="3">
    <name type="scientific">Burkholderia stagnalis</name>
    <dbReference type="NCBI Taxonomy" id="1503054"/>
    <lineage>
        <taxon>Bacteria</taxon>
        <taxon>Pseudomonadati</taxon>
        <taxon>Pseudomonadota</taxon>
        <taxon>Betaproteobacteria</taxon>
        <taxon>Burkholderiales</taxon>
        <taxon>Burkholderiaceae</taxon>
        <taxon>Burkholderia</taxon>
        <taxon>Burkholderia cepacia complex</taxon>
    </lineage>
</organism>
<feature type="coiled-coil region" evidence="1">
    <location>
        <begin position="55"/>
        <end position="82"/>
    </location>
</feature>
<accession>A0A119W0J4</accession>